<evidence type="ECO:0000313" key="3">
    <source>
        <dbReference type="EMBL" id="NID16269.1"/>
    </source>
</evidence>
<dbReference type="InterPro" id="IPR057326">
    <property type="entry name" value="KR_dom"/>
</dbReference>
<dbReference type="InterPro" id="IPR036291">
    <property type="entry name" value="NAD(P)-bd_dom_sf"/>
</dbReference>
<feature type="domain" description="Ketoreductase" evidence="2">
    <location>
        <begin position="5"/>
        <end position="171"/>
    </location>
</feature>
<dbReference type="PRINTS" id="PR00080">
    <property type="entry name" value="SDRFAMILY"/>
</dbReference>
<gene>
    <name evidence="3" type="ORF">HBF32_12435</name>
</gene>
<dbReference type="PROSITE" id="PS00061">
    <property type="entry name" value="ADH_SHORT"/>
    <property type="match status" value="1"/>
</dbReference>
<dbReference type="AlphaFoldDB" id="A0A7X5QVP3"/>
<dbReference type="Pfam" id="PF13561">
    <property type="entry name" value="adh_short_C2"/>
    <property type="match status" value="1"/>
</dbReference>
<protein>
    <submittedName>
        <fullName evidence="3">SDR family oxidoreductase</fullName>
    </submittedName>
</protein>
<accession>A0A7X5QVP3</accession>
<dbReference type="Proteomes" id="UP000518878">
    <property type="component" value="Unassembled WGS sequence"/>
</dbReference>
<dbReference type="GO" id="GO:0030497">
    <property type="term" value="P:fatty acid elongation"/>
    <property type="evidence" value="ECO:0007669"/>
    <property type="project" value="TreeGrafter"/>
</dbReference>
<name>A0A7X5QVP3_9GAMM</name>
<comment type="similarity">
    <text evidence="1">Belongs to the short-chain dehydrogenases/reductases (SDR) family.</text>
</comment>
<dbReference type="GO" id="GO:0016616">
    <property type="term" value="F:oxidoreductase activity, acting on the CH-OH group of donors, NAD or NADP as acceptor"/>
    <property type="evidence" value="ECO:0007669"/>
    <property type="project" value="TreeGrafter"/>
</dbReference>
<dbReference type="Gene3D" id="3.40.50.720">
    <property type="entry name" value="NAD(P)-binding Rossmann-like Domain"/>
    <property type="match status" value="1"/>
</dbReference>
<evidence type="ECO:0000259" key="2">
    <source>
        <dbReference type="SMART" id="SM00822"/>
    </source>
</evidence>
<reference evidence="3 4" key="1">
    <citation type="journal article" date="2006" name="Int. J. Syst. Evol. Microbiol.">
        <title>Dyella yeojuensis sp. nov., isolated from greenhouse soil in Korea.</title>
        <authorList>
            <person name="Kim B.Y."/>
            <person name="Weon H.Y."/>
            <person name="Lee K.H."/>
            <person name="Seok S.J."/>
            <person name="Kwon S.W."/>
            <person name="Go S.J."/>
            <person name="Stackebrandt E."/>
        </authorList>
    </citation>
    <scope>NUCLEOTIDE SEQUENCE [LARGE SCALE GENOMIC DNA]</scope>
    <source>
        <strain evidence="3 4">DSM 17673</strain>
    </source>
</reference>
<dbReference type="SMART" id="SM00822">
    <property type="entry name" value="PKS_KR"/>
    <property type="match status" value="1"/>
</dbReference>
<keyword evidence="4" id="KW-1185">Reference proteome</keyword>
<dbReference type="PRINTS" id="PR00081">
    <property type="entry name" value="GDHRDH"/>
</dbReference>
<organism evidence="3 4">
    <name type="scientific">Luteibacter yeojuensis</name>
    <dbReference type="NCBI Taxonomy" id="345309"/>
    <lineage>
        <taxon>Bacteria</taxon>
        <taxon>Pseudomonadati</taxon>
        <taxon>Pseudomonadota</taxon>
        <taxon>Gammaproteobacteria</taxon>
        <taxon>Lysobacterales</taxon>
        <taxon>Rhodanobacteraceae</taxon>
        <taxon>Luteibacter</taxon>
    </lineage>
</organism>
<dbReference type="RefSeq" id="WP_166699922.1">
    <property type="nucleotide sequence ID" value="NZ_JAAQTL010000001.1"/>
</dbReference>
<evidence type="ECO:0000256" key="1">
    <source>
        <dbReference type="ARBA" id="ARBA00006484"/>
    </source>
</evidence>
<dbReference type="CDD" id="cd05233">
    <property type="entry name" value="SDR_c"/>
    <property type="match status" value="1"/>
</dbReference>
<evidence type="ECO:0000313" key="4">
    <source>
        <dbReference type="Proteomes" id="UP000518878"/>
    </source>
</evidence>
<dbReference type="PANTHER" id="PTHR42760:SF40">
    <property type="entry name" value="3-OXOACYL-[ACYL-CARRIER-PROTEIN] REDUCTASE, CHLOROPLASTIC"/>
    <property type="match status" value="1"/>
</dbReference>
<proteinExistence type="inferred from homology"/>
<dbReference type="PANTHER" id="PTHR42760">
    <property type="entry name" value="SHORT-CHAIN DEHYDROGENASES/REDUCTASES FAMILY MEMBER"/>
    <property type="match status" value="1"/>
</dbReference>
<dbReference type="FunFam" id="3.40.50.720:FF:000084">
    <property type="entry name" value="Short-chain dehydrogenase reductase"/>
    <property type="match status" value="1"/>
</dbReference>
<dbReference type="SUPFAM" id="SSF51735">
    <property type="entry name" value="NAD(P)-binding Rossmann-fold domains"/>
    <property type="match status" value="1"/>
</dbReference>
<comment type="caution">
    <text evidence="3">The sequence shown here is derived from an EMBL/GenBank/DDBJ whole genome shotgun (WGS) entry which is preliminary data.</text>
</comment>
<dbReference type="EMBL" id="JAAQTL010000001">
    <property type="protein sequence ID" value="NID16269.1"/>
    <property type="molecule type" value="Genomic_DNA"/>
</dbReference>
<dbReference type="InterPro" id="IPR002347">
    <property type="entry name" value="SDR_fam"/>
</dbReference>
<sequence length="239" mass="25038">MTTQRTFLVTGATKGIGRAISERLVEAGHLVVGVARGGDTGFPGELHSVDVSDSAAAKAGFEELARRYAIDGVVNNAGVARMQEPGRIDIDDLDHMLRLNLHGAIHAVQAALPHMLSNGWGRIVNISSLTVLGRPKRSAYAATKAAVDSLTRNWALEFARSGITVNSVAPGPIATELFRSNSPVGSDAEAEFIRDIPMGRLGTPDEIAAAVQFFMSEGASFVTGQTLFVDGGGSLGRAA</sequence>
<dbReference type="InterPro" id="IPR020904">
    <property type="entry name" value="Sc_DH/Rdtase_CS"/>
</dbReference>